<dbReference type="Gene3D" id="3.30.450.30">
    <property type="entry name" value="Dynein light chain 2a, cytoplasmic"/>
    <property type="match status" value="1"/>
</dbReference>
<name>A0ABM9P0X8_9FLAO</name>
<accession>A0ABM9P0X8</accession>
<sequence>MDLKKLLSQTNSKAIYLINQQGNIIDFYSKENKTATLNEKTAAFNIAIFNMSSHFLSTFYNAKLNEIILKADNENILLIKYNEYILAFLSNENLNTSLIELIIKKNLTTT</sequence>
<organism evidence="1 2">
    <name type="scientific">Tenacibaculum dicentrarchi</name>
    <dbReference type="NCBI Taxonomy" id="669041"/>
    <lineage>
        <taxon>Bacteria</taxon>
        <taxon>Pseudomonadati</taxon>
        <taxon>Bacteroidota</taxon>
        <taxon>Flavobacteriia</taxon>
        <taxon>Flavobacteriales</taxon>
        <taxon>Flavobacteriaceae</taxon>
        <taxon>Tenacibaculum</taxon>
    </lineage>
</organism>
<dbReference type="RefSeq" id="WP_101903121.1">
    <property type="nucleotide sequence ID" value="NZ_JBFKZT010000001.1"/>
</dbReference>
<evidence type="ECO:0000313" key="2">
    <source>
        <dbReference type="Proteomes" id="UP001497514"/>
    </source>
</evidence>
<dbReference type="SUPFAM" id="SSF103196">
    <property type="entry name" value="Roadblock/LC7 domain"/>
    <property type="match status" value="1"/>
</dbReference>
<keyword evidence="2" id="KW-1185">Reference proteome</keyword>
<reference evidence="1 2" key="1">
    <citation type="submission" date="2024-05" db="EMBL/GenBank/DDBJ databases">
        <authorList>
            <person name="Duchaud E."/>
        </authorList>
    </citation>
    <scope>NUCLEOTIDE SEQUENCE [LARGE SCALE GENOMIC DNA]</scope>
    <source>
        <strain evidence="1">Ena-SAMPLE-TAB-13-05-2024-13:56:06:370-140309</strain>
    </source>
</reference>
<gene>
    <name evidence="1" type="ORF">TD3509T_2042</name>
</gene>
<dbReference type="EMBL" id="OZ038524">
    <property type="protein sequence ID" value="CAL2086365.1"/>
    <property type="molecule type" value="Genomic_DNA"/>
</dbReference>
<dbReference type="Proteomes" id="UP001497514">
    <property type="component" value="Chromosome"/>
</dbReference>
<proteinExistence type="predicted"/>
<evidence type="ECO:0000313" key="1">
    <source>
        <dbReference type="EMBL" id="CAL2086365.1"/>
    </source>
</evidence>
<evidence type="ECO:0008006" key="3">
    <source>
        <dbReference type="Google" id="ProtNLM"/>
    </source>
</evidence>
<dbReference type="GeneID" id="65210150"/>
<protein>
    <recommendedName>
        <fullName evidence="3">Roadblock/LAMTOR2 domain-containing protein</fullName>
    </recommendedName>
</protein>